<proteinExistence type="predicted"/>
<evidence type="ECO:0000313" key="2">
    <source>
        <dbReference type="EnsemblProtists" id="HpaP805253"/>
    </source>
</evidence>
<keyword evidence="3" id="KW-1185">Reference proteome</keyword>
<feature type="compositionally biased region" description="Polar residues" evidence="1">
    <location>
        <begin position="576"/>
        <end position="585"/>
    </location>
</feature>
<dbReference type="EMBL" id="JH598219">
    <property type="status" value="NOT_ANNOTATED_CDS"/>
    <property type="molecule type" value="Genomic_DNA"/>
</dbReference>
<dbReference type="eggNOG" id="ENOG502QY66">
    <property type="taxonomic scope" value="Eukaryota"/>
</dbReference>
<sequence length="701" mass="78186">MNELNLESTSRLRRRSFFESIETDSTTSSNVTLNEIDLTTAASTGGSLSDTESTGGGSGQLKPAKVGTSHFTGATDDHEPAVRRFYFPPWSCAQVVLKWLQAVWWYITASVEVVGAAWTARFPAAASKVRAWQHTTLHFFVHGPYDYIKRRRGDGAATPVKYWVYPTQYLTYASVSLFLLELLIYCYFYTIHLDLQVADCVFRERLLASVNTQQHPQTAGSTPVQSVAAATSTTAALKFLERRFEQQYSPGTRQTGQTRVPWTCLAIVATESDRATALQTSALAFLWPRSQVVTASALHLKVASRVHVAVGANPLDRSAETPDVARAGVFAALFPLSAMRTALFAPRFPDLVLVKTEFALRQMLKFRQERQEERDHRGRAGAHPLHVLGYTKSSTDVAAASHFGVYLLKATVPDIYDRRVRKKWNEFLHVVVVDDLDKKEQFTEELLSAWVAHPTWPVLHVRFQSSLGLCRSFQRLLSSMMKDYEAGAEAAWTRMQNVDLVCEEKANAPQEIARLKNAVGMHLFPVPPELEKYEVTVLESLAVGAVTVTYNTPIMQEWVPDSAGLRVGVFDYDSPNGGTDENMQAKTDAADQDDDNGVAKDEQELAYGSALVKLPSVHVTRSEIEHAVEKLLSLDRVSRVAAGRSARVHYMRMRTHYFSAIAALDAAICEGDSEDIAETQSEIGQHRRRKVEVETLRAFLY</sequence>
<reference evidence="2" key="2">
    <citation type="submission" date="2015-06" db="UniProtKB">
        <authorList>
            <consortium name="EnsemblProtists"/>
        </authorList>
    </citation>
    <scope>IDENTIFICATION</scope>
    <source>
        <strain evidence="2">Emoy2</strain>
    </source>
</reference>
<organism evidence="2 3">
    <name type="scientific">Hyaloperonospora arabidopsidis (strain Emoy2)</name>
    <name type="common">Downy mildew agent</name>
    <name type="synonym">Peronospora arabidopsidis</name>
    <dbReference type="NCBI Taxonomy" id="559515"/>
    <lineage>
        <taxon>Eukaryota</taxon>
        <taxon>Sar</taxon>
        <taxon>Stramenopiles</taxon>
        <taxon>Oomycota</taxon>
        <taxon>Peronosporomycetes</taxon>
        <taxon>Peronosporales</taxon>
        <taxon>Peronosporaceae</taxon>
        <taxon>Hyaloperonospora</taxon>
    </lineage>
</organism>
<name>M4BG32_HYAAE</name>
<dbReference type="Proteomes" id="UP000011713">
    <property type="component" value="Unassembled WGS sequence"/>
</dbReference>
<dbReference type="OMA" id="SAWVAHP"/>
<dbReference type="EnsemblProtists" id="HpaT805253">
    <property type="protein sequence ID" value="HpaP805253"/>
    <property type="gene ID" value="HpaG805253"/>
</dbReference>
<dbReference type="AlphaFoldDB" id="M4BG32"/>
<protein>
    <submittedName>
        <fullName evidence="2">Uncharacterized protein</fullName>
    </submittedName>
</protein>
<accession>M4BG32</accession>
<evidence type="ECO:0000256" key="1">
    <source>
        <dbReference type="SAM" id="MobiDB-lite"/>
    </source>
</evidence>
<feature type="region of interest" description="Disordered" evidence="1">
    <location>
        <begin position="43"/>
        <end position="73"/>
    </location>
</feature>
<reference evidence="3" key="1">
    <citation type="journal article" date="2010" name="Science">
        <title>Signatures of adaptation to obligate biotrophy in the Hyaloperonospora arabidopsidis genome.</title>
        <authorList>
            <person name="Baxter L."/>
            <person name="Tripathy S."/>
            <person name="Ishaque N."/>
            <person name="Boot N."/>
            <person name="Cabral A."/>
            <person name="Kemen E."/>
            <person name="Thines M."/>
            <person name="Ah-Fong A."/>
            <person name="Anderson R."/>
            <person name="Badejoko W."/>
            <person name="Bittner-Eddy P."/>
            <person name="Boore J.L."/>
            <person name="Chibucos M.C."/>
            <person name="Coates M."/>
            <person name="Dehal P."/>
            <person name="Delehaunty K."/>
            <person name="Dong S."/>
            <person name="Downton P."/>
            <person name="Dumas B."/>
            <person name="Fabro G."/>
            <person name="Fronick C."/>
            <person name="Fuerstenberg S.I."/>
            <person name="Fulton L."/>
            <person name="Gaulin E."/>
            <person name="Govers F."/>
            <person name="Hughes L."/>
            <person name="Humphray S."/>
            <person name="Jiang R.H."/>
            <person name="Judelson H."/>
            <person name="Kamoun S."/>
            <person name="Kyung K."/>
            <person name="Meijer H."/>
            <person name="Minx P."/>
            <person name="Morris P."/>
            <person name="Nelson J."/>
            <person name="Phuntumart V."/>
            <person name="Qutob D."/>
            <person name="Rehmany A."/>
            <person name="Rougon-Cardoso A."/>
            <person name="Ryden P."/>
            <person name="Torto-Alalibo T."/>
            <person name="Studholme D."/>
            <person name="Wang Y."/>
            <person name="Win J."/>
            <person name="Wood J."/>
            <person name="Clifton S.W."/>
            <person name="Rogers J."/>
            <person name="Van den Ackerveken G."/>
            <person name="Jones J.D."/>
            <person name="McDowell J.M."/>
            <person name="Beynon J."/>
            <person name="Tyler B.M."/>
        </authorList>
    </citation>
    <scope>NUCLEOTIDE SEQUENCE [LARGE SCALE GENOMIC DNA]</scope>
    <source>
        <strain evidence="3">Emoy2</strain>
    </source>
</reference>
<dbReference type="VEuPathDB" id="FungiDB:HpaG805253"/>
<evidence type="ECO:0000313" key="3">
    <source>
        <dbReference type="Proteomes" id="UP000011713"/>
    </source>
</evidence>
<feature type="region of interest" description="Disordered" evidence="1">
    <location>
        <begin position="576"/>
        <end position="596"/>
    </location>
</feature>
<dbReference type="InParanoid" id="M4BG32"/>
<feature type="compositionally biased region" description="Polar residues" evidence="1">
    <location>
        <begin position="43"/>
        <end position="53"/>
    </location>
</feature>
<dbReference type="HOGENOM" id="CLU_356622_0_0_1"/>